<feature type="compositionally biased region" description="Basic and acidic residues" evidence="1">
    <location>
        <begin position="564"/>
        <end position="626"/>
    </location>
</feature>
<proteinExistence type="predicted"/>
<feature type="compositionally biased region" description="Basic and acidic residues" evidence="1">
    <location>
        <begin position="130"/>
        <end position="141"/>
    </location>
</feature>
<feature type="compositionally biased region" description="Acidic residues" evidence="1">
    <location>
        <begin position="162"/>
        <end position="180"/>
    </location>
</feature>
<dbReference type="EMBL" id="ML996124">
    <property type="protein sequence ID" value="KAF2736507.1"/>
    <property type="molecule type" value="Genomic_DNA"/>
</dbReference>
<feature type="region of interest" description="Disordered" evidence="1">
    <location>
        <begin position="1"/>
        <end position="25"/>
    </location>
</feature>
<feature type="region of interest" description="Disordered" evidence="1">
    <location>
        <begin position="564"/>
        <end position="644"/>
    </location>
</feature>
<sequence>MPPKRKAAKKATRSSNRATPSFEEAVTAAAAAERAATAAGELAQQLTQQLPVASRTSGRQTSNSTRTIRAFEAAFHTATPRPRRRGSTVRGGCPSPAKRVTIEEPVDDFSSLARPQKKQKTKGILTTNALKDRDEAEHWRGLYEQLQQQQKSQAGRNRLQSEVDDDDDGVGGEDEDESDGDGGVYIVDPARRRRETSSVGPARTLAYSGAPLSRESLMIEQGKKDLQREFRERGRETPDTWHAQEWLESGEIDCRTDRTVDIQYVVQIQLALYVNKLRIKSHSAPDKKRSEVVLEGLGWLEERIQAELADKVAGEEYTMSKQLVTIKSPGSRIPAKHEDIEDFGEQALEHLIDIADQMYFDTRSRPVALSFDVRATCPALTEQGMPRKDLLRLAESASPVPGTPGRNDRTKQLKAVSSAQKKVLEFDSYVARGDFIKGLYKEWKCEDQSCMNHNNYCYHSDERPGQNFKLSQPTIDVWAAAMERADTEFSLTEPSRIVRTNMYNQGAVSRGKLESKKLTVAERRKQLEEEHAKRYAEMELRMRQMKSEAEMDRLLDQKEVAEDRRLQREDRRQQLEEKRQEREERRQRLQEEEDDSRRGDEIRRRNEGGQRREAEDAVRRHTDQGRIRQVSQQSNYTLPPPYLSSHPLPHAVPLLPSTQQPSSLVESLEDDLDVVGAFFEYMLGLPHFVASSAAARRARIEVEHARDLSLAEIWTLEDVRTMSSLGTTAYELAKENKIPSGIINSFKRHMKGFKSHYRQVEAERLARRDREQTQAALRQTL</sequence>
<evidence type="ECO:0000313" key="3">
    <source>
        <dbReference type="Proteomes" id="UP000799444"/>
    </source>
</evidence>
<feature type="compositionally biased region" description="Basic residues" evidence="1">
    <location>
        <begin position="1"/>
        <end position="12"/>
    </location>
</feature>
<feature type="compositionally biased region" description="Polar residues" evidence="1">
    <location>
        <begin position="54"/>
        <end position="67"/>
    </location>
</feature>
<protein>
    <submittedName>
        <fullName evidence="2">Uncharacterized protein</fullName>
    </submittedName>
</protein>
<name>A0A9P4R481_9PLEO</name>
<feature type="compositionally biased region" description="Low complexity" evidence="1">
    <location>
        <begin position="13"/>
        <end position="25"/>
    </location>
</feature>
<dbReference type="OrthoDB" id="3800774at2759"/>
<feature type="region of interest" description="Disordered" evidence="1">
    <location>
        <begin position="48"/>
        <end position="185"/>
    </location>
</feature>
<comment type="caution">
    <text evidence="2">The sequence shown here is derived from an EMBL/GenBank/DDBJ whole genome shotgun (WGS) entry which is preliminary data.</text>
</comment>
<accession>A0A9P4R481</accession>
<organism evidence="2 3">
    <name type="scientific">Polyplosphaeria fusca</name>
    <dbReference type="NCBI Taxonomy" id="682080"/>
    <lineage>
        <taxon>Eukaryota</taxon>
        <taxon>Fungi</taxon>
        <taxon>Dikarya</taxon>
        <taxon>Ascomycota</taxon>
        <taxon>Pezizomycotina</taxon>
        <taxon>Dothideomycetes</taxon>
        <taxon>Pleosporomycetidae</taxon>
        <taxon>Pleosporales</taxon>
        <taxon>Tetraplosphaeriaceae</taxon>
        <taxon>Polyplosphaeria</taxon>
    </lineage>
</organism>
<keyword evidence="3" id="KW-1185">Reference proteome</keyword>
<evidence type="ECO:0000256" key="1">
    <source>
        <dbReference type="SAM" id="MobiDB-lite"/>
    </source>
</evidence>
<dbReference type="AlphaFoldDB" id="A0A9P4R481"/>
<gene>
    <name evidence="2" type="ORF">EJ04DRAFT_562372</name>
</gene>
<reference evidence="2" key="1">
    <citation type="journal article" date="2020" name="Stud. Mycol.">
        <title>101 Dothideomycetes genomes: a test case for predicting lifestyles and emergence of pathogens.</title>
        <authorList>
            <person name="Haridas S."/>
            <person name="Albert R."/>
            <person name="Binder M."/>
            <person name="Bloem J."/>
            <person name="Labutti K."/>
            <person name="Salamov A."/>
            <person name="Andreopoulos B."/>
            <person name="Baker S."/>
            <person name="Barry K."/>
            <person name="Bills G."/>
            <person name="Bluhm B."/>
            <person name="Cannon C."/>
            <person name="Castanera R."/>
            <person name="Culley D."/>
            <person name="Daum C."/>
            <person name="Ezra D."/>
            <person name="Gonzalez J."/>
            <person name="Henrissat B."/>
            <person name="Kuo A."/>
            <person name="Liang C."/>
            <person name="Lipzen A."/>
            <person name="Lutzoni F."/>
            <person name="Magnuson J."/>
            <person name="Mondo S."/>
            <person name="Nolan M."/>
            <person name="Ohm R."/>
            <person name="Pangilinan J."/>
            <person name="Park H.-J."/>
            <person name="Ramirez L."/>
            <person name="Alfaro M."/>
            <person name="Sun H."/>
            <person name="Tritt A."/>
            <person name="Yoshinaga Y."/>
            <person name="Zwiers L.-H."/>
            <person name="Turgeon B."/>
            <person name="Goodwin S."/>
            <person name="Spatafora J."/>
            <person name="Crous P."/>
            <person name="Grigoriev I."/>
        </authorList>
    </citation>
    <scope>NUCLEOTIDE SEQUENCE</scope>
    <source>
        <strain evidence="2">CBS 125425</strain>
    </source>
</reference>
<dbReference type="Proteomes" id="UP000799444">
    <property type="component" value="Unassembled WGS sequence"/>
</dbReference>
<evidence type="ECO:0000313" key="2">
    <source>
        <dbReference type="EMBL" id="KAF2736507.1"/>
    </source>
</evidence>